<name>A0A5C3N653_9AGAM</name>
<feature type="region of interest" description="Disordered" evidence="1">
    <location>
        <begin position="699"/>
        <end position="736"/>
    </location>
</feature>
<proteinExistence type="predicted"/>
<evidence type="ECO:0000313" key="4">
    <source>
        <dbReference type="Proteomes" id="UP000305948"/>
    </source>
</evidence>
<dbReference type="STRING" id="5364.A0A5C3N653"/>
<sequence length="748" mass="84390">MTVLYRSFNPSRATDISTKGHPETLRIEAGSELAQKLVGTVPINEFLTLAFPQQRHDGILSRAYEDASAQAKEDVLALLKEVPTGDGVEKLMYESLIKAMTAICEALWPGQSSLYVKDSSSESSEDGGSPDLTFYSDNQDNRTDAWECGLGFVEVKPTDAQDPLYVDEQDCSKPLRIHLKQIDVWNQIQDYATRAYHRRSRCFQVAIGIFGNYARFFRWDHSLGMVSRAFDYKKEPEFLWQFIAAFGSPAHHGHGLDPTVGDYVEVKRLAVPDLKEKYVNARKNRLLSSKVSGLSDADLLRQSSVITIPSRSRDIQEKYITIGPPLFASKAILGRGTRAWLAVPVPGTVDNPERSNEDHFVIIKDSWRELSRAKEGDIYKAIYGDADKVFGVARIRCDLDLYDPAVSSDGENTMHRTIAEWISQQYGRHFSRRIHHRSVLDSVGIDLSRFESTRELMEAIRDGVKGHRNMSNNKVLHRDISAKNVMISAYPEKESMAKGFLIDMDYATVTGDGECEDDLREITGTTAFLSMARVQGTMNSQMAPHAIWNDLESFFWVTVYIVVRHTDTEKTMPAGRIVQIFDSGDVDKRMRYVRRDIAATKVKGHIPLARCLQALAKLVASHYALEDLDPDVRADVAERHAGKYFLLKEHQVFIDTVQKELDSEDWPRPANDFKARSFAMGLAPARTAREETIKTLKESIESTRESKRKREAEAEEEETAPKRARQETEASQGAEVLPHAGSIFDILI</sequence>
<dbReference type="EMBL" id="ML213508">
    <property type="protein sequence ID" value="TFK52763.1"/>
    <property type="molecule type" value="Genomic_DNA"/>
</dbReference>
<dbReference type="AlphaFoldDB" id="A0A5C3N653"/>
<dbReference type="Proteomes" id="UP000305948">
    <property type="component" value="Unassembled WGS sequence"/>
</dbReference>
<protein>
    <recommendedName>
        <fullName evidence="2">Fungal-type protein kinase domain-containing protein</fullName>
    </recommendedName>
</protein>
<dbReference type="PANTHER" id="PTHR38248">
    <property type="entry name" value="FUNK1 6"/>
    <property type="match status" value="1"/>
</dbReference>
<evidence type="ECO:0000256" key="1">
    <source>
        <dbReference type="SAM" id="MobiDB-lite"/>
    </source>
</evidence>
<dbReference type="PANTHER" id="PTHR38248:SF2">
    <property type="entry name" value="FUNK1 11"/>
    <property type="match status" value="1"/>
</dbReference>
<evidence type="ECO:0000313" key="3">
    <source>
        <dbReference type="EMBL" id="TFK52763.1"/>
    </source>
</evidence>
<accession>A0A5C3N653</accession>
<feature type="compositionally biased region" description="Basic and acidic residues" evidence="1">
    <location>
        <begin position="719"/>
        <end position="728"/>
    </location>
</feature>
<keyword evidence="4" id="KW-1185">Reference proteome</keyword>
<dbReference type="InterPro" id="IPR011009">
    <property type="entry name" value="Kinase-like_dom_sf"/>
</dbReference>
<dbReference type="InterPro" id="IPR040976">
    <property type="entry name" value="Pkinase_fungal"/>
</dbReference>
<dbReference type="SUPFAM" id="SSF56112">
    <property type="entry name" value="Protein kinase-like (PK-like)"/>
    <property type="match status" value="1"/>
</dbReference>
<dbReference type="GO" id="GO:0004672">
    <property type="term" value="F:protein kinase activity"/>
    <property type="evidence" value="ECO:0007669"/>
    <property type="project" value="InterPro"/>
</dbReference>
<organism evidence="3 4">
    <name type="scientific">Heliocybe sulcata</name>
    <dbReference type="NCBI Taxonomy" id="5364"/>
    <lineage>
        <taxon>Eukaryota</taxon>
        <taxon>Fungi</taxon>
        <taxon>Dikarya</taxon>
        <taxon>Basidiomycota</taxon>
        <taxon>Agaricomycotina</taxon>
        <taxon>Agaricomycetes</taxon>
        <taxon>Gloeophyllales</taxon>
        <taxon>Gloeophyllaceae</taxon>
        <taxon>Heliocybe</taxon>
    </lineage>
</organism>
<dbReference type="InterPro" id="IPR008266">
    <property type="entry name" value="Tyr_kinase_AS"/>
</dbReference>
<dbReference type="PROSITE" id="PS00109">
    <property type="entry name" value="PROTEIN_KINASE_TYR"/>
    <property type="match status" value="1"/>
</dbReference>
<feature type="compositionally biased region" description="Basic and acidic residues" evidence="1">
    <location>
        <begin position="699"/>
        <end position="712"/>
    </location>
</feature>
<gene>
    <name evidence="3" type="ORF">OE88DRAFT_1656333</name>
</gene>
<dbReference type="Pfam" id="PF17667">
    <property type="entry name" value="Pkinase_fungal"/>
    <property type="match status" value="1"/>
</dbReference>
<reference evidence="3 4" key="1">
    <citation type="journal article" date="2019" name="Nat. Ecol. Evol.">
        <title>Megaphylogeny resolves global patterns of mushroom evolution.</title>
        <authorList>
            <person name="Varga T."/>
            <person name="Krizsan K."/>
            <person name="Foldi C."/>
            <person name="Dima B."/>
            <person name="Sanchez-Garcia M."/>
            <person name="Sanchez-Ramirez S."/>
            <person name="Szollosi G.J."/>
            <person name="Szarkandi J.G."/>
            <person name="Papp V."/>
            <person name="Albert L."/>
            <person name="Andreopoulos W."/>
            <person name="Angelini C."/>
            <person name="Antonin V."/>
            <person name="Barry K.W."/>
            <person name="Bougher N.L."/>
            <person name="Buchanan P."/>
            <person name="Buyck B."/>
            <person name="Bense V."/>
            <person name="Catcheside P."/>
            <person name="Chovatia M."/>
            <person name="Cooper J."/>
            <person name="Damon W."/>
            <person name="Desjardin D."/>
            <person name="Finy P."/>
            <person name="Geml J."/>
            <person name="Haridas S."/>
            <person name="Hughes K."/>
            <person name="Justo A."/>
            <person name="Karasinski D."/>
            <person name="Kautmanova I."/>
            <person name="Kiss B."/>
            <person name="Kocsube S."/>
            <person name="Kotiranta H."/>
            <person name="LaButti K.M."/>
            <person name="Lechner B.E."/>
            <person name="Liimatainen K."/>
            <person name="Lipzen A."/>
            <person name="Lukacs Z."/>
            <person name="Mihaltcheva S."/>
            <person name="Morgado L.N."/>
            <person name="Niskanen T."/>
            <person name="Noordeloos M.E."/>
            <person name="Ohm R.A."/>
            <person name="Ortiz-Santana B."/>
            <person name="Ovrebo C."/>
            <person name="Racz N."/>
            <person name="Riley R."/>
            <person name="Savchenko A."/>
            <person name="Shiryaev A."/>
            <person name="Soop K."/>
            <person name="Spirin V."/>
            <person name="Szebenyi C."/>
            <person name="Tomsovsky M."/>
            <person name="Tulloss R.E."/>
            <person name="Uehling J."/>
            <person name="Grigoriev I.V."/>
            <person name="Vagvolgyi C."/>
            <person name="Papp T."/>
            <person name="Martin F.M."/>
            <person name="Miettinen O."/>
            <person name="Hibbett D.S."/>
            <person name="Nagy L.G."/>
        </authorList>
    </citation>
    <scope>NUCLEOTIDE SEQUENCE [LARGE SCALE GENOMIC DNA]</scope>
    <source>
        <strain evidence="3 4">OMC1185</strain>
    </source>
</reference>
<evidence type="ECO:0000259" key="2">
    <source>
        <dbReference type="Pfam" id="PF17667"/>
    </source>
</evidence>
<feature type="domain" description="Fungal-type protein kinase" evidence="2">
    <location>
        <begin position="185"/>
        <end position="562"/>
    </location>
</feature>
<dbReference type="OrthoDB" id="2739948at2759"/>
<dbReference type="Gene3D" id="1.10.510.10">
    <property type="entry name" value="Transferase(Phosphotransferase) domain 1"/>
    <property type="match status" value="1"/>
</dbReference>